<name>A0A4Q9KCC6_9ACTN</name>
<evidence type="ECO:0000313" key="3">
    <source>
        <dbReference type="Proteomes" id="UP000292373"/>
    </source>
</evidence>
<dbReference type="EMBL" id="SDMQ01000011">
    <property type="protein sequence ID" value="TBT83541.1"/>
    <property type="molecule type" value="Genomic_DNA"/>
</dbReference>
<keyword evidence="3" id="KW-1185">Reference proteome</keyword>
<dbReference type="AlphaFoldDB" id="A0A4Q9KCC6"/>
<dbReference type="Proteomes" id="UP000292373">
    <property type="component" value="Unassembled WGS sequence"/>
</dbReference>
<dbReference type="CDD" id="cd04869">
    <property type="entry name" value="ACT_GcvR_2"/>
    <property type="match status" value="1"/>
</dbReference>
<dbReference type="Pfam" id="PF13740">
    <property type="entry name" value="ACT_6"/>
    <property type="match status" value="1"/>
</dbReference>
<accession>A0A4Q9KCC6</accession>
<dbReference type="PROSITE" id="PS51671">
    <property type="entry name" value="ACT"/>
    <property type="match status" value="1"/>
</dbReference>
<sequence length="172" mass="18093">MTTLVLTVIGDDRSGIVNALAEVAAAHDGNWERSQMAELAGAFAGIVVVTLPDDRADAFRAGLDALDGLTIVVHDADAHAADEPDSRLTVELLGNDRPGLVKELSAVFTEHGLSIEELETGSYDAPMAGGRLFEAHMVVPVTAGTDADALRSALERLAMELMVDITVEDLGE</sequence>
<dbReference type="InterPro" id="IPR002912">
    <property type="entry name" value="ACT_dom"/>
</dbReference>
<dbReference type="InterPro" id="IPR016867">
    <property type="entry name" value="GcvR"/>
</dbReference>
<evidence type="ECO:0000259" key="1">
    <source>
        <dbReference type="PROSITE" id="PS51671"/>
    </source>
</evidence>
<dbReference type="RefSeq" id="WP_131169004.1">
    <property type="nucleotide sequence ID" value="NZ_SDMQ01000011.1"/>
</dbReference>
<dbReference type="InterPro" id="IPR050990">
    <property type="entry name" value="UPF0237/GcvR_regulator"/>
</dbReference>
<proteinExistence type="predicted"/>
<feature type="domain" description="ACT" evidence="1">
    <location>
        <begin position="89"/>
        <end position="172"/>
    </location>
</feature>
<dbReference type="PANTHER" id="PTHR34875">
    <property type="entry name" value="UPF0237 PROTEIN MJ1558"/>
    <property type="match status" value="1"/>
</dbReference>
<evidence type="ECO:0000313" key="2">
    <source>
        <dbReference type="EMBL" id="TBT83541.1"/>
    </source>
</evidence>
<dbReference type="PIRSF" id="PIRSF028103">
    <property type="entry name" value="GcvR"/>
    <property type="match status" value="1"/>
</dbReference>
<dbReference type="SUPFAM" id="SSF55021">
    <property type="entry name" value="ACT-like"/>
    <property type="match status" value="2"/>
</dbReference>
<dbReference type="Pfam" id="PF01842">
    <property type="entry name" value="ACT"/>
    <property type="match status" value="1"/>
</dbReference>
<dbReference type="GO" id="GO:0006355">
    <property type="term" value="P:regulation of DNA-templated transcription"/>
    <property type="evidence" value="ECO:0007669"/>
    <property type="project" value="InterPro"/>
</dbReference>
<dbReference type="PANTHER" id="PTHR34875:SF6">
    <property type="entry name" value="UPF0237 PROTEIN MJ1558"/>
    <property type="match status" value="1"/>
</dbReference>
<dbReference type="OrthoDB" id="12860at2"/>
<dbReference type="Gene3D" id="3.30.70.260">
    <property type="match status" value="2"/>
</dbReference>
<reference evidence="2 3" key="1">
    <citation type="submission" date="2019-01" db="EMBL/GenBank/DDBJ databases">
        <title>Lactibacter flavus gen. nov., sp. nov., a novel bacterium of the family Propionibacteriaceae isolated from raw milk and dairy products.</title>
        <authorList>
            <person name="Huptas C."/>
            <person name="Wenning M."/>
            <person name="Breitenwieser F."/>
            <person name="Doll E."/>
            <person name="Von Neubeck M."/>
            <person name="Busse H.-J."/>
            <person name="Scherer S."/>
        </authorList>
    </citation>
    <scope>NUCLEOTIDE SEQUENCE [LARGE SCALE GENOMIC DNA]</scope>
    <source>
        <strain evidence="2 3">KCTC 33808</strain>
    </source>
</reference>
<gene>
    <name evidence="2" type="ORF">ET989_11335</name>
</gene>
<organism evidence="2 3">
    <name type="scientific">Propioniciclava sinopodophylli</name>
    <dbReference type="NCBI Taxonomy" id="1837344"/>
    <lineage>
        <taxon>Bacteria</taxon>
        <taxon>Bacillati</taxon>
        <taxon>Actinomycetota</taxon>
        <taxon>Actinomycetes</taxon>
        <taxon>Propionibacteriales</taxon>
        <taxon>Propionibacteriaceae</taxon>
        <taxon>Propioniciclava</taxon>
    </lineage>
</organism>
<comment type="caution">
    <text evidence="2">The sequence shown here is derived from an EMBL/GenBank/DDBJ whole genome shotgun (WGS) entry which is preliminary data.</text>
</comment>
<dbReference type="InterPro" id="IPR045865">
    <property type="entry name" value="ACT-like_dom_sf"/>
</dbReference>
<protein>
    <submittedName>
        <fullName evidence="2">ACT domain-containing protein</fullName>
    </submittedName>
</protein>